<evidence type="ECO:0000313" key="2">
    <source>
        <dbReference type="EMBL" id="EDL99469.1"/>
    </source>
</evidence>
<gene>
    <name evidence="2" type="ORF">rCG_37910</name>
</gene>
<dbReference type="Proteomes" id="UP000234681">
    <property type="component" value="Chromosome 14"/>
</dbReference>
<feature type="region of interest" description="Disordered" evidence="1">
    <location>
        <begin position="38"/>
        <end position="76"/>
    </location>
</feature>
<feature type="compositionally biased region" description="Gly residues" evidence="1">
    <location>
        <begin position="66"/>
        <end position="75"/>
    </location>
</feature>
<dbReference type="EMBL" id="CH474022">
    <property type="protein sequence ID" value="EDL99469.1"/>
    <property type="molecule type" value="Genomic_DNA"/>
</dbReference>
<sequence length="109" mass="12671">MFFSFKYQSPQANPLSLSPYLTLIASLEAPPSNRAMMGIKPAWWHRRKKRRRRRKKRRKKKKREGGGGWGEGGVISGHPLLYTFAWPPWSNKKSFSQRGFQVSGPLFNH</sequence>
<evidence type="ECO:0000313" key="3">
    <source>
        <dbReference type="Proteomes" id="UP000234681"/>
    </source>
</evidence>
<reference evidence="3" key="1">
    <citation type="submission" date="2005-09" db="EMBL/GenBank/DDBJ databases">
        <authorList>
            <person name="Mural R.J."/>
            <person name="Li P.W."/>
            <person name="Adams M.D."/>
            <person name="Amanatides P.G."/>
            <person name="Baden-Tillson H."/>
            <person name="Barnstead M."/>
            <person name="Chin S.H."/>
            <person name="Dew I."/>
            <person name="Evans C.A."/>
            <person name="Ferriera S."/>
            <person name="Flanigan M."/>
            <person name="Fosler C."/>
            <person name="Glodek A."/>
            <person name="Gu Z."/>
            <person name="Holt R.A."/>
            <person name="Jennings D."/>
            <person name="Kraft C.L."/>
            <person name="Lu F."/>
            <person name="Nguyen T."/>
            <person name="Nusskern D.R."/>
            <person name="Pfannkoch C.M."/>
            <person name="Sitter C."/>
            <person name="Sutton G.G."/>
            <person name="Venter J.C."/>
            <person name="Wang Z."/>
            <person name="Woodage T."/>
            <person name="Zheng X.H."/>
            <person name="Zhong F."/>
        </authorList>
    </citation>
    <scope>NUCLEOTIDE SEQUENCE [LARGE SCALE GENOMIC DNA]</scope>
    <source>
        <strain>BN</strain>
        <strain evidence="3">Sprague-Dawley</strain>
    </source>
</reference>
<proteinExistence type="predicted"/>
<dbReference type="AlphaFoldDB" id="A6K5P9"/>
<feature type="compositionally biased region" description="Basic residues" evidence="1">
    <location>
        <begin position="43"/>
        <end position="63"/>
    </location>
</feature>
<name>A6K5P9_RAT</name>
<accession>A6K5P9</accession>
<organism evidence="2 3">
    <name type="scientific">Rattus norvegicus</name>
    <name type="common">Rat</name>
    <dbReference type="NCBI Taxonomy" id="10116"/>
    <lineage>
        <taxon>Eukaryota</taxon>
        <taxon>Metazoa</taxon>
        <taxon>Chordata</taxon>
        <taxon>Craniata</taxon>
        <taxon>Vertebrata</taxon>
        <taxon>Euteleostomi</taxon>
        <taxon>Mammalia</taxon>
        <taxon>Eutheria</taxon>
        <taxon>Euarchontoglires</taxon>
        <taxon>Glires</taxon>
        <taxon>Rodentia</taxon>
        <taxon>Myomorpha</taxon>
        <taxon>Muroidea</taxon>
        <taxon>Muridae</taxon>
        <taxon>Murinae</taxon>
        <taxon>Rattus</taxon>
    </lineage>
</organism>
<evidence type="ECO:0000256" key="1">
    <source>
        <dbReference type="SAM" id="MobiDB-lite"/>
    </source>
</evidence>
<protein>
    <submittedName>
        <fullName evidence="2">RCG37910, isoform CRA_a</fullName>
    </submittedName>
</protein>